<keyword evidence="2" id="KW-1133">Transmembrane helix</keyword>
<feature type="compositionally biased region" description="Basic and acidic residues" evidence="1">
    <location>
        <begin position="72"/>
        <end position="83"/>
    </location>
</feature>
<evidence type="ECO:0000256" key="2">
    <source>
        <dbReference type="SAM" id="Phobius"/>
    </source>
</evidence>
<keyword evidence="2" id="KW-0812">Transmembrane</keyword>
<keyword evidence="4" id="KW-1185">Reference proteome</keyword>
<dbReference type="OrthoDB" id="1931521at2759"/>
<reference evidence="3" key="1">
    <citation type="submission" date="2021-08" db="EMBL/GenBank/DDBJ databases">
        <title>WGS assembly of Ceratopteris richardii.</title>
        <authorList>
            <person name="Marchant D.B."/>
            <person name="Chen G."/>
            <person name="Jenkins J."/>
            <person name="Shu S."/>
            <person name="Leebens-Mack J."/>
            <person name="Grimwood J."/>
            <person name="Schmutz J."/>
            <person name="Soltis P."/>
            <person name="Soltis D."/>
            <person name="Chen Z.-H."/>
        </authorList>
    </citation>
    <scope>NUCLEOTIDE SEQUENCE</scope>
    <source>
        <strain evidence="3">Whitten #5841</strain>
        <tissue evidence="3">Leaf</tissue>
    </source>
</reference>
<dbReference type="PANTHER" id="PTHR34797:SF1">
    <property type="entry name" value="ATG8-INTERACTING PROTEIN 2"/>
    <property type="match status" value="1"/>
</dbReference>
<dbReference type="EMBL" id="CM035406">
    <property type="protein sequence ID" value="KAH7445319.1"/>
    <property type="molecule type" value="Genomic_DNA"/>
</dbReference>
<evidence type="ECO:0008006" key="5">
    <source>
        <dbReference type="Google" id="ProtNLM"/>
    </source>
</evidence>
<evidence type="ECO:0000313" key="4">
    <source>
        <dbReference type="Proteomes" id="UP000825935"/>
    </source>
</evidence>
<gene>
    <name evidence="3" type="ORF">KP509_01G002300</name>
</gene>
<feature type="transmembrane region" description="Helical" evidence="2">
    <location>
        <begin position="115"/>
        <end position="135"/>
    </location>
</feature>
<comment type="caution">
    <text evidence="3">The sequence shown here is derived from an EMBL/GenBank/DDBJ whole genome shotgun (WGS) entry which is preliminary data.</text>
</comment>
<sequence length="202" mass="22253">MAGVSSDASTRSDWEVVSVTSSVLGLASTKPDESNAPAQDEAYGDHEGLAKLEDDSQVHAQPFSGEADEDVADVREEDPDKSNLTDYSPRKAMKTSWWKHDIFFGKPLAIKRDSALTIALAVAVVGMAIIGHQWYRQCKINQQLQLDLNAKEERLSDVMQQVKDAITGRHEVGRLSDVMQQVKDAITGRRKVGVSRGSFFGY</sequence>
<organism evidence="3 4">
    <name type="scientific">Ceratopteris richardii</name>
    <name type="common">Triangle waterfern</name>
    <dbReference type="NCBI Taxonomy" id="49495"/>
    <lineage>
        <taxon>Eukaryota</taxon>
        <taxon>Viridiplantae</taxon>
        <taxon>Streptophyta</taxon>
        <taxon>Embryophyta</taxon>
        <taxon>Tracheophyta</taxon>
        <taxon>Polypodiopsida</taxon>
        <taxon>Polypodiidae</taxon>
        <taxon>Polypodiales</taxon>
        <taxon>Pteridineae</taxon>
        <taxon>Pteridaceae</taxon>
        <taxon>Parkerioideae</taxon>
        <taxon>Ceratopteris</taxon>
    </lineage>
</organism>
<dbReference type="InterPro" id="IPR040304">
    <property type="entry name" value="ATG8-IP-1/2"/>
</dbReference>
<keyword evidence="2" id="KW-0472">Membrane</keyword>
<protein>
    <recommendedName>
        <fullName evidence="5">Transmembrane protein</fullName>
    </recommendedName>
</protein>
<proteinExistence type="predicted"/>
<dbReference type="AlphaFoldDB" id="A0A8T2VLI7"/>
<feature type="region of interest" description="Disordered" evidence="1">
    <location>
        <begin position="25"/>
        <end position="88"/>
    </location>
</feature>
<dbReference type="Proteomes" id="UP000825935">
    <property type="component" value="Chromosome 1"/>
</dbReference>
<feature type="compositionally biased region" description="Basic and acidic residues" evidence="1">
    <location>
        <begin position="43"/>
        <end position="57"/>
    </location>
</feature>
<evidence type="ECO:0000256" key="1">
    <source>
        <dbReference type="SAM" id="MobiDB-lite"/>
    </source>
</evidence>
<name>A0A8T2VLI7_CERRI</name>
<accession>A0A8T2VLI7</accession>
<dbReference type="PANTHER" id="PTHR34797">
    <property type="entry name" value="ATG8-INTERACTING PROTEIN 2"/>
    <property type="match status" value="1"/>
</dbReference>
<evidence type="ECO:0000313" key="3">
    <source>
        <dbReference type="EMBL" id="KAH7445319.1"/>
    </source>
</evidence>